<dbReference type="AlphaFoldDB" id="K3WR90"/>
<dbReference type="EnsemblProtists" id="PYU1_T007484">
    <property type="protein sequence ID" value="PYU1_T007484"/>
    <property type="gene ID" value="PYU1_G007468"/>
</dbReference>
<protein>
    <submittedName>
        <fullName evidence="1">Uncharacterized protein</fullName>
    </submittedName>
</protein>
<proteinExistence type="predicted"/>
<reference evidence="2" key="2">
    <citation type="submission" date="2010-04" db="EMBL/GenBank/DDBJ databases">
        <authorList>
            <person name="Buell R."/>
            <person name="Hamilton J."/>
            <person name="Hostetler J."/>
        </authorList>
    </citation>
    <scope>NUCLEOTIDE SEQUENCE [LARGE SCALE GENOMIC DNA]</scope>
    <source>
        <strain evidence="2">DAOM:BR144</strain>
    </source>
</reference>
<dbReference type="HOGENOM" id="CLU_3369610_0_0_1"/>
<accession>K3WR90</accession>
<reference evidence="1" key="3">
    <citation type="submission" date="2015-02" db="UniProtKB">
        <authorList>
            <consortium name="EnsemblProtists"/>
        </authorList>
    </citation>
    <scope>IDENTIFICATION</scope>
    <source>
        <strain evidence="1">DAOM BR144</strain>
    </source>
</reference>
<evidence type="ECO:0000313" key="1">
    <source>
        <dbReference type="EnsemblProtists" id="PYU1_T007484"/>
    </source>
</evidence>
<dbReference type="InParanoid" id="K3WR90"/>
<dbReference type="Proteomes" id="UP000019132">
    <property type="component" value="Unassembled WGS sequence"/>
</dbReference>
<name>K3WR90_GLOUD</name>
<dbReference type="EMBL" id="GL376585">
    <property type="status" value="NOT_ANNOTATED_CDS"/>
    <property type="molecule type" value="Genomic_DNA"/>
</dbReference>
<reference evidence="2" key="1">
    <citation type="journal article" date="2010" name="Genome Biol.">
        <title>Genome sequence of the necrotrophic plant pathogen Pythium ultimum reveals original pathogenicity mechanisms and effector repertoire.</title>
        <authorList>
            <person name="Levesque C.A."/>
            <person name="Brouwer H."/>
            <person name="Cano L."/>
            <person name="Hamilton J.P."/>
            <person name="Holt C."/>
            <person name="Huitema E."/>
            <person name="Raffaele S."/>
            <person name="Robideau G.P."/>
            <person name="Thines M."/>
            <person name="Win J."/>
            <person name="Zerillo M.M."/>
            <person name="Beakes G.W."/>
            <person name="Boore J.L."/>
            <person name="Busam D."/>
            <person name="Dumas B."/>
            <person name="Ferriera S."/>
            <person name="Fuerstenberg S.I."/>
            <person name="Gachon C.M."/>
            <person name="Gaulin E."/>
            <person name="Govers F."/>
            <person name="Grenville-Briggs L."/>
            <person name="Horner N."/>
            <person name="Hostetler J."/>
            <person name="Jiang R.H."/>
            <person name="Johnson J."/>
            <person name="Krajaejun T."/>
            <person name="Lin H."/>
            <person name="Meijer H.J."/>
            <person name="Moore B."/>
            <person name="Morris P."/>
            <person name="Phuntmart V."/>
            <person name="Puiu D."/>
            <person name="Shetty J."/>
            <person name="Stajich J.E."/>
            <person name="Tripathy S."/>
            <person name="Wawra S."/>
            <person name="van West P."/>
            <person name="Whitty B.R."/>
            <person name="Coutinho P.M."/>
            <person name="Henrissat B."/>
            <person name="Martin F."/>
            <person name="Thomas P.D."/>
            <person name="Tyler B.M."/>
            <person name="De Vries R.P."/>
            <person name="Kamoun S."/>
            <person name="Yandell M."/>
            <person name="Tisserat N."/>
            <person name="Buell C.R."/>
        </authorList>
    </citation>
    <scope>NUCLEOTIDE SEQUENCE</scope>
    <source>
        <strain evidence="2">DAOM:BR144</strain>
    </source>
</reference>
<keyword evidence="2" id="KW-1185">Reference proteome</keyword>
<organism evidence="1 2">
    <name type="scientific">Globisporangium ultimum (strain ATCC 200006 / CBS 805.95 / DAOM BR144)</name>
    <name type="common">Pythium ultimum</name>
    <dbReference type="NCBI Taxonomy" id="431595"/>
    <lineage>
        <taxon>Eukaryota</taxon>
        <taxon>Sar</taxon>
        <taxon>Stramenopiles</taxon>
        <taxon>Oomycota</taxon>
        <taxon>Peronosporomycetes</taxon>
        <taxon>Pythiales</taxon>
        <taxon>Pythiaceae</taxon>
        <taxon>Globisporangium</taxon>
    </lineage>
</organism>
<sequence length="35" mass="3833">MGGFVVGDMMTRMVKGKDMFAGKMWGDLGAEMLPH</sequence>
<evidence type="ECO:0000313" key="2">
    <source>
        <dbReference type="Proteomes" id="UP000019132"/>
    </source>
</evidence>
<dbReference type="VEuPathDB" id="FungiDB:PYU1_G007468"/>